<proteinExistence type="predicted"/>
<reference evidence="1" key="1">
    <citation type="journal article" date="2021" name="PeerJ">
        <title>Extensive microbial diversity within the chicken gut microbiome revealed by metagenomics and culture.</title>
        <authorList>
            <person name="Gilroy R."/>
            <person name="Ravi A."/>
            <person name="Getino M."/>
            <person name="Pursley I."/>
            <person name="Horton D.L."/>
            <person name="Alikhan N.F."/>
            <person name="Baker D."/>
            <person name="Gharbi K."/>
            <person name="Hall N."/>
            <person name="Watson M."/>
            <person name="Adriaenssens E.M."/>
            <person name="Foster-Nyarko E."/>
            <person name="Jarju S."/>
            <person name="Secka A."/>
            <person name="Antonio M."/>
            <person name="Oren A."/>
            <person name="Chaudhuri R.R."/>
            <person name="La Ragione R."/>
            <person name="Hildebrand F."/>
            <person name="Pallen M.J."/>
        </authorList>
    </citation>
    <scope>NUCLEOTIDE SEQUENCE</scope>
    <source>
        <strain evidence="1">CHK192-2623</strain>
    </source>
</reference>
<dbReference type="EMBL" id="DYYQ01000011">
    <property type="protein sequence ID" value="HJE48822.1"/>
    <property type="molecule type" value="Genomic_DNA"/>
</dbReference>
<organism evidence="1 2">
    <name type="scientific">Lactobacillus johnsonii</name>
    <dbReference type="NCBI Taxonomy" id="33959"/>
    <lineage>
        <taxon>Bacteria</taxon>
        <taxon>Bacillati</taxon>
        <taxon>Bacillota</taxon>
        <taxon>Bacilli</taxon>
        <taxon>Lactobacillales</taxon>
        <taxon>Lactobacillaceae</taxon>
        <taxon>Lactobacillus</taxon>
    </lineage>
</organism>
<evidence type="ECO:0000313" key="1">
    <source>
        <dbReference type="EMBL" id="HJE48822.1"/>
    </source>
</evidence>
<sequence length="162" mass="19037">MALTNEFYRTLHILEMNYGSIANVPDDNEDVIRLHKMTQVIDPKRRTTALKLLEQGYARYQISQETGLPVSLIAQIRKYNHLPIVPIFNYRIDNIYIQNAHKAADYFKLGTYHSAINHLRRLGHHIDNYEFIWNDIPIGGKYMGSYGKIYTKYSDDIRTYSH</sequence>
<dbReference type="AlphaFoldDB" id="A0A921EIJ1"/>
<dbReference type="Proteomes" id="UP000732527">
    <property type="component" value="Unassembled WGS sequence"/>
</dbReference>
<protein>
    <submittedName>
        <fullName evidence="1">Uncharacterized protein</fullName>
    </submittedName>
</protein>
<name>A0A921EIJ1_LACJH</name>
<accession>A0A921EIJ1</accession>
<evidence type="ECO:0000313" key="2">
    <source>
        <dbReference type="Proteomes" id="UP000732527"/>
    </source>
</evidence>
<reference evidence="1" key="2">
    <citation type="submission" date="2021-09" db="EMBL/GenBank/DDBJ databases">
        <authorList>
            <person name="Gilroy R."/>
        </authorList>
    </citation>
    <scope>NUCLEOTIDE SEQUENCE</scope>
    <source>
        <strain evidence="1">CHK192-2623</strain>
    </source>
</reference>
<comment type="caution">
    <text evidence="1">The sequence shown here is derived from an EMBL/GenBank/DDBJ whole genome shotgun (WGS) entry which is preliminary data.</text>
</comment>
<gene>
    <name evidence="1" type="ORF">K8V69_01355</name>
</gene>